<dbReference type="InterPro" id="IPR050765">
    <property type="entry name" value="Riboflavin_Biosynth_HTPR"/>
</dbReference>
<sequence length="192" mass="21833">MSQNNSRITIHMVASLDGFIARKDGRVDWLETPDEFPGGSSLDPEFVDQFLKSIDCYVLGSHTYESALKFEEQGLGWPYGDKPTFVLSSRRLRRNRDTVNFYSGDLTRFVQEQLRPQFRSIWFVGGGSVCAECIRLGLADEIRYSTVPILIGEGISFFSKLERDVPLDLRETKAYKNGIVELVYEVCSTSDH</sequence>
<reference evidence="2" key="1">
    <citation type="submission" date="2021-05" db="EMBL/GenBank/DDBJ databases">
        <title>Complete genome sequence of the cellulolytic planctomycete Telmatocola sphagniphila SP2T and characterization of the first cellulase from planctomycetes.</title>
        <authorList>
            <person name="Rakitin A.L."/>
            <person name="Beletsky A.V."/>
            <person name="Naumoff D.G."/>
            <person name="Kulichevskaya I.S."/>
            <person name="Mardanov A.V."/>
            <person name="Ravin N.V."/>
            <person name="Dedysh S.N."/>
        </authorList>
    </citation>
    <scope>NUCLEOTIDE SEQUENCE</scope>
    <source>
        <strain evidence="2">SP2T</strain>
    </source>
</reference>
<dbReference type="Gene3D" id="3.40.430.10">
    <property type="entry name" value="Dihydrofolate Reductase, subunit A"/>
    <property type="match status" value="1"/>
</dbReference>
<keyword evidence="3" id="KW-1185">Reference proteome</keyword>
<dbReference type="Proteomes" id="UP000676194">
    <property type="component" value="Chromosome"/>
</dbReference>
<evidence type="ECO:0000313" key="2">
    <source>
        <dbReference type="EMBL" id="QVL31496.1"/>
    </source>
</evidence>
<dbReference type="SUPFAM" id="SSF53597">
    <property type="entry name" value="Dihydrofolate reductase-like"/>
    <property type="match status" value="1"/>
</dbReference>
<feature type="domain" description="Bacterial bifunctional deaminase-reductase C-terminal" evidence="1">
    <location>
        <begin position="8"/>
        <end position="180"/>
    </location>
</feature>
<dbReference type="EMBL" id="CP074694">
    <property type="protein sequence ID" value="QVL31496.1"/>
    <property type="molecule type" value="Genomic_DNA"/>
</dbReference>
<organism evidence="2 3">
    <name type="scientific">Telmatocola sphagniphila</name>
    <dbReference type="NCBI Taxonomy" id="1123043"/>
    <lineage>
        <taxon>Bacteria</taxon>
        <taxon>Pseudomonadati</taxon>
        <taxon>Planctomycetota</taxon>
        <taxon>Planctomycetia</taxon>
        <taxon>Gemmatales</taxon>
        <taxon>Gemmataceae</taxon>
    </lineage>
</organism>
<dbReference type="Pfam" id="PF01872">
    <property type="entry name" value="RibD_C"/>
    <property type="match status" value="1"/>
</dbReference>
<evidence type="ECO:0000313" key="3">
    <source>
        <dbReference type="Proteomes" id="UP000676194"/>
    </source>
</evidence>
<dbReference type="AlphaFoldDB" id="A0A8E6EXP3"/>
<dbReference type="PANTHER" id="PTHR38011:SF11">
    <property type="entry name" value="2,5-DIAMINO-6-RIBOSYLAMINO-4(3H)-PYRIMIDINONE 5'-PHOSPHATE REDUCTASE"/>
    <property type="match status" value="1"/>
</dbReference>
<dbReference type="KEGG" id="tsph:KIH39_22025"/>
<dbReference type="GO" id="GO:0009231">
    <property type="term" value="P:riboflavin biosynthetic process"/>
    <property type="evidence" value="ECO:0007669"/>
    <property type="project" value="InterPro"/>
</dbReference>
<dbReference type="GO" id="GO:0008703">
    <property type="term" value="F:5-amino-6-(5-phosphoribosylamino)uracil reductase activity"/>
    <property type="evidence" value="ECO:0007669"/>
    <property type="project" value="InterPro"/>
</dbReference>
<dbReference type="InterPro" id="IPR024072">
    <property type="entry name" value="DHFR-like_dom_sf"/>
</dbReference>
<proteinExistence type="predicted"/>
<dbReference type="PANTHER" id="PTHR38011">
    <property type="entry name" value="DIHYDROFOLATE REDUCTASE FAMILY PROTEIN (AFU_ORTHOLOGUE AFUA_8G06820)"/>
    <property type="match status" value="1"/>
</dbReference>
<evidence type="ECO:0000259" key="1">
    <source>
        <dbReference type="Pfam" id="PF01872"/>
    </source>
</evidence>
<protein>
    <submittedName>
        <fullName evidence="2">Dihydrofolate reductase family protein</fullName>
    </submittedName>
</protein>
<dbReference type="InterPro" id="IPR002734">
    <property type="entry name" value="RibDG_C"/>
</dbReference>
<gene>
    <name evidence="2" type="ORF">KIH39_22025</name>
</gene>
<accession>A0A8E6EXP3</accession>
<name>A0A8E6EXP3_9BACT</name>
<dbReference type="RefSeq" id="WP_213495417.1">
    <property type="nucleotide sequence ID" value="NZ_CP074694.1"/>
</dbReference>